<dbReference type="EMBL" id="SWKU01000001">
    <property type="protein sequence ID" value="KAF3011111.1"/>
    <property type="molecule type" value="Genomic_DNA"/>
</dbReference>
<reference evidence="2" key="1">
    <citation type="submission" date="2019-04" db="EMBL/GenBank/DDBJ databases">
        <title>Sequencing of skin fungus with MAO and IRED activity.</title>
        <authorList>
            <person name="Marsaioli A.J."/>
            <person name="Bonatto J.M.C."/>
            <person name="Reis Junior O."/>
        </authorList>
    </citation>
    <scope>NUCLEOTIDE SEQUENCE</scope>
    <source>
        <strain evidence="2">30M1</strain>
    </source>
</reference>
<dbReference type="Proteomes" id="UP000801428">
    <property type="component" value="Unassembled WGS sequence"/>
</dbReference>
<evidence type="ECO:0000256" key="1">
    <source>
        <dbReference type="SAM" id="MobiDB-lite"/>
    </source>
</evidence>
<accession>A0A9P4TQE1</accession>
<proteinExistence type="predicted"/>
<evidence type="ECO:0000313" key="3">
    <source>
        <dbReference type="Proteomes" id="UP000801428"/>
    </source>
</evidence>
<sequence length="64" mass="7031">MCPNSVLRAKGFTPQLPPRDNIEKADEEEDPSLTNSQLLIEGKALLVAEMERFEDENNGTGTVA</sequence>
<evidence type="ECO:0000313" key="2">
    <source>
        <dbReference type="EMBL" id="KAF3011111.1"/>
    </source>
</evidence>
<protein>
    <submittedName>
        <fullName evidence="2">Uncharacterized protein</fullName>
    </submittedName>
</protein>
<comment type="caution">
    <text evidence="2">The sequence shown here is derived from an EMBL/GenBank/DDBJ whole genome shotgun (WGS) entry which is preliminary data.</text>
</comment>
<name>A0A9P4TQE1_CURKU</name>
<organism evidence="2 3">
    <name type="scientific">Curvularia kusanoi</name>
    <name type="common">Cochliobolus kusanoi</name>
    <dbReference type="NCBI Taxonomy" id="90978"/>
    <lineage>
        <taxon>Eukaryota</taxon>
        <taxon>Fungi</taxon>
        <taxon>Dikarya</taxon>
        <taxon>Ascomycota</taxon>
        <taxon>Pezizomycotina</taxon>
        <taxon>Dothideomycetes</taxon>
        <taxon>Pleosporomycetidae</taxon>
        <taxon>Pleosporales</taxon>
        <taxon>Pleosporineae</taxon>
        <taxon>Pleosporaceae</taxon>
        <taxon>Curvularia</taxon>
    </lineage>
</organism>
<gene>
    <name evidence="2" type="ORF">E8E13_011366</name>
</gene>
<keyword evidence="3" id="KW-1185">Reference proteome</keyword>
<feature type="region of interest" description="Disordered" evidence="1">
    <location>
        <begin position="1"/>
        <end position="34"/>
    </location>
</feature>
<dbReference type="AlphaFoldDB" id="A0A9P4TQE1"/>